<feature type="region of interest" description="Disordered" evidence="1">
    <location>
        <begin position="195"/>
        <end position="218"/>
    </location>
</feature>
<keyword evidence="2" id="KW-0418">Kinase</keyword>
<proteinExistence type="predicted"/>
<gene>
    <name evidence="2" type="ORF">GCM10025875_16500</name>
</gene>
<dbReference type="Proteomes" id="UP001157161">
    <property type="component" value="Unassembled WGS sequence"/>
</dbReference>
<reference evidence="2" key="1">
    <citation type="journal article" date="2014" name="Int. J. Syst. Evol. Microbiol.">
        <title>Complete genome sequence of Corynebacterium casei LMG S-19264T (=DSM 44701T), isolated from a smear-ripened cheese.</title>
        <authorList>
            <consortium name="US DOE Joint Genome Institute (JGI-PGF)"/>
            <person name="Walter F."/>
            <person name="Albersmeier A."/>
            <person name="Kalinowski J."/>
            <person name="Ruckert C."/>
        </authorList>
    </citation>
    <scope>NUCLEOTIDE SEQUENCE</scope>
    <source>
        <strain evidence="2">NBRC 112290</strain>
    </source>
</reference>
<dbReference type="AlphaFoldDB" id="A0AA38CP36"/>
<accession>A0AA38CP36</accession>
<sequence length="218" mass="23003">MDHLSAGAIADVVLAPDAAELADGVRLLCIDGLAGAGKTTLAHAVAARVRAGGRGVAVVHMDDLYEGWGGLLGARDQLVGVLEALARGERASFRRWDWHASRRGGTLEVPAADVVVVEGCGSAPPFVDGRAALRVWVAAPDALRLRRGLERDGEAMRPDWLAFMADERQLLARDATDVRADVVLGPTGEVLRGAERLDDVGPRGRGSGPALWEDRGHA</sequence>
<dbReference type="EMBL" id="BSUM01000001">
    <property type="protein sequence ID" value="GMA31658.1"/>
    <property type="molecule type" value="Genomic_DNA"/>
</dbReference>
<keyword evidence="3" id="KW-1185">Reference proteome</keyword>
<dbReference type="GO" id="GO:0016301">
    <property type="term" value="F:kinase activity"/>
    <property type="evidence" value="ECO:0007669"/>
    <property type="project" value="UniProtKB-KW"/>
</dbReference>
<keyword evidence="2" id="KW-0808">Transferase</keyword>
<comment type="caution">
    <text evidence="2">The sequence shown here is derived from an EMBL/GenBank/DDBJ whole genome shotgun (WGS) entry which is preliminary data.</text>
</comment>
<dbReference type="RefSeq" id="WP_284250446.1">
    <property type="nucleotide sequence ID" value="NZ_BSUM01000001.1"/>
</dbReference>
<organism evidence="2 3">
    <name type="scientific">Litorihabitans aurantiacus</name>
    <dbReference type="NCBI Taxonomy" id="1930061"/>
    <lineage>
        <taxon>Bacteria</taxon>
        <taxon>Bacillati</taxon>
        <taxon>Actinomycetota</taxon>
        <taxon>Actinomycetes</taxon>
        <taxon>Micrococcales</taxon>
        <taxon>Beutenbergiaceae</taxon>
        <taxon>Litorihabitans</taxon>
    </lineage>
</organism>
<evidence type="ECO:0000256" key="1">
    <source>
        <dbReference type="SAM" id="MobiDB-lite"/>
    </source>
</evidence>
<dbReference type="InterPro" id="IPR027417">
    <property type="entry name" value="P-loop_NTPase"/>
</dbReference>
<reference evidence="2" key="2">
    <citation type="submission" date="2023-02" db="EMBL/GenBank/DDBJ databases">
        <authorList>
            <person name="Sun Q."/>
            <person name="Mori K."/>
        </authorList>
    </citation>
    <scope>NUCLEOTIDE SEQUENCE</scope>
    <source>
        <strain evidence="2">NBRC 112290</strain>
    </source>
</reference>
<evidence type="ECO:0000313" key="3">
    <source>
        <dbReference type="Proteomes" id="UP001157161"/>
    </source>
</evidence>
<dbReference type="Gene3D" id="3.40.50.300">
    <property type="entry name" value="P-loop containing nucleotide triphosphate hydrolases"/>
    <property type="match status" value="1"/>
</dbReference>
<dbReference type="SUPFAM" id="SSF52540">
    <property type="entry name" value="P-loop containing nucleoside triphosphate hydrolases"/>
    <property type="match status" value="1"/>
</dbReference>
<protein>
    <submittedName>
        <fullName evidence="2">Adenylate kinase</fullName>
    </submittedName>
</protein>
<evidence type="ECO:0000313" key="2">
    <source>
        <dbReference type="EMBL" id="GMA31658.1"/>
    </source>
</evidence>
<name>A0AA38CP36_9MICO</name>